<evidence type="ECO:0008006" key="3">
    <source>
        <dbReference type="Google" id="ProtNLM"/>
    </source>
</evidence>
<feature type="non-terminal residue" evidence="1">
    <location>
        <position position="147"/>
    </location>
</feature>
<proteinExistence type="predicted"/>
<comment type="caution">
    <text evidence="1">The sequence shown here is derived from an EMBL/GenBank/DDBJ whole genome shotgun (WGS) entry which is preliminary data.</text>
</comment>
<keyword evidence="2" id="KW-1185">Reference proteome</keyword>
<dbReference type="Proteomes" id="UP000313231">
    <property type="component" value="Unassembled WGS sequence"/>
</dbReference>
<protein>
    <recommendedName>
        <fullName evidence="3">DUF222 domain-containing protein</fullName>
    </recommendedName>
</protein>
<sequence length="147" mass="15499">MTSPGALHTATAVVERAAELAGSAWDDLDGPATVAGVEAVVAARALLDAALLRGIDRLEATDALRPLGWASTKDFLTHLTGGHKGTGGGLVRTVEQLRDLPEVQTALDTGRITLPQARAIASKAHTLPRVHEFRTAVATRMLELVFF</sequence>
<dbReference type="AlphaFoldDB" id="A0A5C4WCJ4"/>
<organism evidence="1 2">
    <name type="scientific">Nocardioides albidus</name>
    <dbReference type="NCBI Taxonomy" id="1517589"/>
    <lineage>
        <taxon>Bacteria</taxon>
        <taxon>Bacillati</taxon>
        <taxon>Actinomycetota</taxon>
        <taxon>Actinomycetes</taxon>
        <taxon>Propionibacteriales</taxon>
        <taxon>Nocardioidaceae</taxon>
        <taxon>Nocardioides</taxon>
    </lineage>
</organism>
<dbReference type="EMBL" id="VDMP01000016">
    <property type="protein sequence ID" value="TNM46017.1"/>
    <property type="molecule type" value="Genomic_DNA"/>
</dbReference>
<accession>A0A5C4WCJ4</accession>
<reference evidence="1 2" key="1">
    <citation type="journal article" date="2016" name="Int. J. Syst. Evol. Microbiol.">
        <title>Nocardioides albidus sp. nov., an actinobacterium isolated from garden soil.</title>
        <authorList>
            <person name="Singh H."/>
            <person name="Du J."/>
            <person name="Trinh H."/>
            <person name="Won K."/>
            <person name="Yang J.E."/>
            <person name="Yin C."/>
            <person name="Kook M."/>
            <person name="Yi T.H."/>
        </authorList>
    </citation>
    <scope>NUCLEOTIDE SEQUENCE [LARGE SCALE GENOMIC DNA]</scope>
    <source>
        <strain evidence="1 2">CCTCC AB 2015297</strain>
    </source>
</reference>
<evidence type="ECO:0000313" key="2">
    <source>
        <dbReference type="Proteomes" id="UP000313231"/>
    </source>
</evidence>
<gene>
    <name evidence="1" type="ORF">FHP29_03485</name>
</gene>
<name>A0A5C4WCJ4_9ACTN</name>
<evidence type="ECO:0000313" key="1">
    <source>
        <dbReference type="EMBL" id="TNM46017.1"/>
    </source>
</evidence>